<dbReference type="Pfam" id="PF06114">
    <property type="entry name" value="Peptidase_M78"/>
    <property type="match status" value="1"/>
</dbReference>
<gene>
    <name evidence="3" type="ORF">AWC14_19440</name>
</gene>
<organism evidence="3 4">
    <name type="scientific">Mycobacterium kyorinense</name>
    <dbReference type="NCBI Taxonomy" id="487514"/>
    <lineage>
        <taxon>Bacteria</taxon>
        <taxon>Bacillati</taxon>
        <taxon>Actinomycetota</taxon>
        <taxon>Actinomycetes</taxon>
        <taxon>Mycobacteriales</taxon>
        <taxon>Mycobacteriaceae</taxon>
        <taxon>Mycobacterium</taxon>
    </lineage>
</organism>
<feature type="domain" description="N-terminal" evidence="2">
    <location>
        <begin position="76"/>
        <end position="175"/>
    </location>
</feature>
<evidence type="ECO:0000313" key="3">
    <source>
        <dbReference type="EMBL" id="ORW11089.1"/>
    </source>
</evidence>
<dbReference type="AlphaFoldDB" id="A0A1X1YIY6"/>
<dbReference type="GO" id="GO:0003697">
    <property type="term" value="F:single-stranded DNA binding"/>
    <property type="evidence" value="ECO:0007669"/>
    <property type="project" value="InterPro"/>
</dbReference>
<dbReference type="Gene3D" id="1.10.10.2910">
    <property type="match status" value="1"/>
</dbReference>
<reference evidence="3 4" key="1">
    <citation type="submission" date="2016-01" db="EMBL/GenBank/DDBJ databases">
        <title>The new phylogeny of the genus Mycobacterium.</title>
        <authorList>
            <person name="Tarcisio F."/>
            <person name="Conor M."/>
            <person name="Antonella G."/>
            <person name="Elisabetta G."/>
            <person name="Giulia F.S."/>
            <person name="Sara T."/>
            <person name="Anna F."/>
            <person name="Clotilde B."/>
            <person name="Roberto B."/>
            <person name="Veronica D.S."/>
            <person name="Fabio R."/>
            <person name="Monica P."/>
            <person name="Olivier J."/>
            <person name="Enrico T."/>
            <person name="Nicola S."/>
        </authorList>
    </citation>
    <scope>NUCLEOTIDE SEQUENCE [LARGE SCALE GENOMIC DNA]</scope>
    <source>
        <strain evidence="3 4">DSM 45166</strain>
    </source>
</reference>
<dbReference type="InterPro" id="IPR010359">
    <property type="entry name" value="IrrE_HExxH"/>
</dbReference>
<dbReference type="RefSeq" id="WP_045374733.1">
    <property type="nucleotide sequence ID" value="NZ_BBKA01000017.1"/>
</dbReference>
<dbReference type="EMBL" id="LQPE01000010">
    <property type="protein sequence ID" value="ORW11089.1"/>
    <property type="molecule type" value="Genomic_DNA"/>
</dbReference>
<dbReference type="Proteomes" id="UP000193487">
    <property type="component" value="Unassembled WGS sequence"/>
</dbReference>
<comment type="caution">
    <text evidence="3">The sequence shown here is derived from an EMBL/GenBank/DDBJ whole genome shotgun (WGS) entry which is preliminary data.</text>
</comment>
<dbReference type="InterPro" id="IPR013610">
    <property type="entry name" value="ArdC_N"/>
</dbReference>
<evidence type="ECO:0000259" key="2">
    <source>
        <dbReference type="Pfam" id="PF08401"/>
    </source>
</evidence>
<accession>A0A1X1YIY6</accession>
<sequence length="347" mass="38296">MCRAPTEPGGPRRCPGDTRAAYGRAAALVAQLEQREAALLADLGEPAAGAGLGDPGERRMVTFADKATRSEDVRREIDNAISELATADKWREFLEVSRRFHQYSLNNQLLISMQKPDATRVAGFHKWKEFGRSVNKGERAIWIYAPMLKRVVVEDENGKQTKEERLIGYKVVPVFDVSSTSGAPLPEAPVVPFTRSEGRAPAGMHDDLRAQVEAHGYRLVYQDLGQGDHIPDGATDPVSKTVMINTCYSDAHQAKTLAHELAHIELGHLERTADYHTGAGGQRSTMEVEAESVSYVVSRRYGMDAPSFSFAYIDGWAQGDSEKVRHTADAVVKASDRILSRIKRFDS</sequence>
<feature type="domain" description="IrrE N-terminal-like" evidence="1">
    <location>
        <begin position="213"/>
        <end position="277"/>
    </location>
</feature>
<evidence type="ECO:0000259" key="1">
    <source>
        <dbReference type="Pfam" id="PF06114"/>
    </source>
</evidence>
<keyword evidence="4" id="KW-1185">Reference proteome</keyword>
<protein>
    <submittedName>
        <fullName evidence="3">Uncharacterized protein</fullName>
    </submittedName>
</protein>
<proteinExistence type="predicted"/>
<evidence type="ECO:0000313" key="4">
    <source>
        <dbReference type="Proteomes" id="UP000193487"/>
    </source>
</evidence>
<dbReference type="OrthoDB" id="7605626at2"/>
<dbReference type="Pfam" id="PF08401">
    <property type="entry name" value="ArdcN"/>
    <property type="match status" value="1"/>
</dbReference>
<name>A0A1X1YIY6_9MYCO</name>